<sequence length="35" mass="4061">MLEHEELEKYAASLGEFPDCKEFYSRNSVMRCSGC</sequence>
<protein>
    <submittedName>
        <fullName evidence="1">Uncharacterized protein</fullName>
    </submittedName>
</protein>
<reference evidence="1" key="1">
    <citation type="submission" date="2018-02" db="EMBL/GenBank/DDBJ databases">
        <title>Rhizophora mucronata_Transcriptome.</title>
        <authorList>
            <person name="Meera S.P."/>
            <person name="Sreeshan A."/>
            <person name="Augustine A."/>
        </authorList>
    </citation>
    <scope>NUCLEOTIDE SEQUENCE</scope>
    <source>
        <tissue evidence="1">Leaf</tissue>
    </source>
</reference>
<organism evidence="1">
    <name type="scientific">Rhizophora mucronata</name>
    <name type="common">Asiatic mangrove</name>
    <dbReference type="NCBI Taxonomy" id="61149"/>
    <lineage>
        <taxon>Eukaryota</taxon>
        <taxon>Viridiplantae</taxon>
        <taxon>Streptophyta</taxon>
        <taxon>Embryophyta</taxon>
        <taxon>Tracheophyta</taxon>
        <taxon>Spermatophyta</taxon>
        <taxon>Magnoliopsida</taxon>
        <taxon>eudicotyledons</taxon>
        <taxon>Gunneridae</taxon>
        <taxon>Pentapetalae</taxon>
        <taxon>rosids</taxon>
        <taxon>fabids</taxon>
        <taxon>Malpighiales</taxon>
        <taxon>Rhizophoraceae</taxon>
        <taxon>Rhizophora</taxon>
    </lineage>
</organism>
<evidence type="ECO:0000313" key="1">
    <source>
        <dbReference type="EMBL" id="MBX58362.1"/>
    </source>
</evidence>
<proteinExistence type="predicted"/>
<dbReference type="EMBL" id="GGEC01077878">
    <property type="protein sequence ID" value="MBX58362.1"/>
    <property type="molecule type" value="Transcribed_RNA"/>
</dbReference>
<name>A0A2P2PUE2_RHIMU</name>
<dbReference type="AlphaFoldDB" id="A0A2P2PUE2"/>
<accession>A0A2P2PUE2</accession>